<dbReference type="InterPro" id="IPR018641">
    <property type="entry name" value="Trfase_1_rSAM/seldom-assoc"/>
</dbReference>
<protein>
    <submittedName>
        <fullName evidence="1">Glycosyltransferase</fullName>
    </submittedName>
</protein>
<dbReference type="EMBL" id="JAAVJS010000656">
    <property type="protein sequence ID" value="NJX17455.1"/>
    <property type="molecule type" value="Genomic_DNA"/>
</dbReference>
<keyword evidence="2" id="KW-1185">Reference proteome</keyword>
<evidence type="ECO:0000313" key="2">
    <source>
        <dbReference type="Proteomes" id="UP000760545"/>
    </source>
</evidence>
<comment type="caution">
    <text evidence="1">The sequence shown here is derived from an EMBL/GenBank/DDBJ whole genome shotgun (WGS) entry which is preliminary data.</text>
</comment>
<dbReference type="Gene3D" id="3.90.550.10">
    <property type="entry name" value="Spore Coat Polysaccharide Biosynthesis Protein SpsA, Chain A"/>
    <property type="match status" value="1"/>
</dbReference>
<accession>A0ABX1DGJ9</accession>
<organism evidence="1 2">
    <name type="scientific">Tamlana crocina</name>
    <dbReference type="NCBI Taxonomy" id="393006"/>
    <lineage>
        <taxon>Bacteria</taxon>
        <taxon>Pseudomonadati</taxon>
        <taxon>Bacteroidota</taxon>
        <taxon>Flavobacteriia</taxon>
        <taxon>Flavobacteriales</taxon>
        <taxon>Flavobacteriaceae</taxon>
        <taxon>Tamlana</taxon>
    </lineage>
</organism>
<reference evidence="1 2" key="1">
    <citation type="submission" date="2020-03" db="EMBL/GenBank/DDBJ databases">
        <title>Tamlana sp. nov, isolated from XXX.</title>
        <authorList>
            <person name="Cao W.R."/>
        </authorList>
    </citation>
    <scope>NUCLEOTIDE SEQUENCE [LARGE SCALE GENOMIC DNA]</scope>
    <source>
        <strain evidence="1 2">HST1-43</strain>
    </source>
</reference>
<dbReference type="PANTHER" id="PTHR36529">
    <property type="entry name" value="SLL1095 PROTEIN"/>
    <property type="match status" value="1"/>
</dbReference>
<sequence length="92" mass="10719">MKKVKENSLEELLLIFTRNPELGKVKKRLAAGIGDTSALNVYKYLLKHTVEVTENLQVEKWVFYSEDVPEEDIWDKNVFSKKLQHGKDLGER</sequence>
<name>A0ABX1DGJ9_9FLAO</name>
<dbReference type="InterPro" id="IPR029044">
    <property type="entry name" value="Nucleotide-diphossugar_trans"/>
</dbReference>
<evidence type="ECO:0000313" key="1">
    <source>
        <dbReference type="EMBL" id="NJX17455.1"/>
    </source>
</evidence>
<gene>
    <name evidence="1" type="ORF">HC176_18455</name>
</gene>
<dbReference type="Proteomes" id="UP000760545">
    <property type="component" value="Unassembled WGS sequence"/>
</dbReference>
<feature type="non-terminal residue" evidence="1">
    <location>
        <position position="92"/>
    </location>
</feature>
<dbReference type="RefSeq" id="WP_425338229.1">
    <property type="nucleotide sequence ID" value="NZ_JAAVJS010000656.1"/>
</dbReference>
<dbReference type="SUPFAM" id="SSF53448">
    <property type="entry name" value="Nucleotide-diphospho-sugar transferases"/>
    <property type="match status" value="1"/>
</dbReference>
<proteinExistence type="predicted"/>
<dbReference type="PANTHER" id="PTHR36529:SF1">
    <property type="entry name" value="GLYCOSYLTRANSFERASE"/>
    <property type="match status" value="1"/>
</dbReference>